<reference evidence="14" key="1">
    <citation type="submission" date="2020-11" db="EMBL/GenBank/DDBJ databases">
        <authorList>
            <person name="Tran Van P."/>
        </authorList>
    </citation>
    <scope>NUCLEOTIDE SEQUENCE</scope>
</reference>
<protein>
    <recommendedName>
        <fullName evidence="5">ditrans,polycis-polyprenyl diphosphate synthase [(2E,6E)-farnesyldiphosphate specific]</fullName>
        <ecNumber evidence="5">2.5.1.87</ecNumber>
    </recommendedName>
</protein>
<evidence type="ECO:0000256" key="11">
    <source>
        <dbReference type="ARBA" id="ARBA00023136"/>
    </source>
</evidence>
<dbReference type="Proteomes" id="UP000728032">
    <property type="component" value="Unassembled WGS sequence"/>
</dbReference>
<evidence type="ECO:0000256" key="9">
    <source>
        <dbReference type="ARBA" id="ARBA00022842"/>
    </source>
</evidence>
<keyword evidence="10 13" id="KW-1133">Transmembrane helix</keyword>
<evidence type="ECO:0000256" key="7">
    <source>
        <dbReference type="ARBA" id="ARBA00022692"/>
    </source>
</evidence>
<keyword evidence="7 13" id="KW-0812">Transmembrane</keyword>
<keyword evidence="6" id="KW-0808">Transferase</keyword>
<feature type="transmembrane region" description="Helical" evidence="13">
    <location>
        <begin position="12"/>
        <end position="31"/>
    </location>
</feature>
<name>A0A7R9MHU5_9ACAR</name>
<keyword evidence="11 13" id="KW-0472">Membrane</keyword>
<dbReference type="SUPFAM" id="SSF64005">
    <property type="entry name" value="Undecaprenyl diphosphate synthase"/>
    <property type="match status" value="1"/>
</dbReference>
<comment type="subcellular location">
    <subcellularLocation>
        <location evidence="2">Endoplasmic reticulum membrane</location>
    </subcellularLocation>
</comment>
<comment type="cofactor">
    <cofactor evidence="1">
        <name>Mg(2+)</name>
        <dbReference type="ChEBI" id="CHEBI:18420"/>
    </cofactor>
</comment>
<evidence type="ECO:0000256" key="12">
    <source>
        <dbReference type="ARBA" id="ARBA00047353"/>
    </source>
</evidence>
<dbReference type="PANTHER" id="PTHR21528:SF0">
    <property type="entry name" value="DEHYDRODOLICHYL DIPHOSPHATE SYNTHASE COMPLEX SUBUNIT NUS1"/>
    <property type="match status" value="1"/>
</dbReference>
<evidence type="ECO:0000256" key="1">
    <source>
        <dbReference type="ARBA" id="ARBA00001946"/>
    </source>
</evidence>
<dbReference type="Pfam" id="PF01255">
    <property type="entry name" value="Prenyltransf"/>
    <property type="match status" value="1"/>
</dbReference>
<dbReference type="InterPro" id="IPR001441">
    <property type="entry name" value="UPP_synth-like"/>
</dbReference>
<keyword evidence="9" id="KW-0460">Magnesium</keyword>
<evidence type="ECO:0000256" key="10">
    <source>
        <dbReference type="ARBA" id="ARBA00022989"/>
    </source>
</evidence>
<evidence type="ECO:0000256" key="2">
    <source>
        <dbReference type="ARBA" id="ARBA00004586"/>
    </source>
</evidence>
<dbReference type="OrthoDB" id="19639at2759"/>
<evidence type="ECO:0000256" key="8">
    <source>
        <dbReference type="ARBA" id="ARBA00022824"/>
    </source>
</evidence>
<dbReference type="EC" id="2.5.1.87" evidence="5"/>
<organism evidence="14">
    <name type="scientific">Oppiella nova</name>
    <dbReference type="NCBI Taxonomy" id="334625"/>
    <lineage>
        <taxon>Eukaryota</taxon>
        <taxon>Metazoa</taxon>
        <taxon>Ecdysozoa</taxon>
        <taxon>Arthropoda</taxon>
        <taxon>Chelicerata</taxon>
        <taxon>Arachnida</taxon>
        <taxon>Acari</taxon>
        <taxon>Acariformes</taxon>
        <taxon>Sarcoptiformes</taxon>
        <taxon>Oribatida</taxon>
        <taxon>Brachypylina</taxon>
        <taxon>Oppioidea</taxon>
        <taxon>Oppiidae</taxon>
        <taxon>Oppiella</taxon>
    </lineage>
</organism>
<comment type="similarity">
    <text evidence="4">Belongs to the UPP synthase family.</text>
</comment>
<sequence>MMSKSMITVHTLYNFLWYLTHALISVVQLIHRHLYLKFKTKRVLSLDLRELANGLQKIPKHIAVCVNEHHVDCDQLIQLIQWCHVFNVKYVSLFSHYDTFVSLSQLEDQFVRCATNGHKVTDDGAHNNGFAKTRVNGKTSVGVMTTMDGMSVCVVSYKHSRQSIVKAAQHLSRQNAPIDQNQITDYLRKTYDFPDPELLIAFGGSPAVYGYPLWQLRLTEMYFLPTHRHFQCNHFYEILSTPGSCHQSLRSYRGFWTDFWSLGGDGGAVRVIYSAIAVVFALWKRFYYL</sequence>
<evidence type="ECO:0000256" key="5">
    <source>
        <dbReference type="ARBA" id="ARBA00012596"/>
    </source>
</evidence>
<dbReference type="Gene3D" id="3.40.1180.10">
    <property type="entry name" value="Decaprenyl diphosphate synthase-like"/>
    <property type="match status" value="1"/>
</dbReference>
<proteinExistence type="inferred from homology"/>
<evidence type="ECO:0000256" key="6">
    <source>
        <dbReference type="ARBA" id="ARBA00022679"/>
    </source>
</evidence>
<dbReference type="InterPro" id="IPR036424">
    <property type="entry name" value="UPP_synth-like_sf"/>
</dbReference>
<evidence type="ECO:0000256" key="3">
    <source>
        <dbReference type="ARBA" id="ARBA00004922"/>
    </source>
</evidence>
<accession>A0A7R9MHU5</accession>
<dbReference type="InterPro" id="IPR038887">
    <property type="entry name" value="Nus1/NgBR"/>
</dbReference>
<dbReference type="GO" id="GO:0005789">
    <property type="term" value="C:endoplasmic reticulum membrane"/>
    <property type="evidence" value="ECO:0007669"/>
    <property type="project" value="UniProtKB-SubCell"/>
</dbReference>
<keyword evidence="15" id="KW-1185">Reference proteome</keyword>
<keyword evidence="8" id="KW-0256">Endoplasmic reticulum</keyword>
<evidence type="ECO:0000313" key="14">
    <source>
        <dbReference type="EMBL" id="CAD7660497.1"/>
    </source>
</evidence>
<dbReference type="UniPathway" id="UPA00378"/>
<dbReference type="GO" id="GO:0045547">
    <property type="term" value="F:ditrans,polycis-polyprenyl diphosphate synthase [(2E,6E)-farnesyl diphosphate specific] activity"/>
    <property type="evidence" value="ECO:0007669"/>
    <property type="project" value="UniProtKB-EC"/>
</dbReference>
<dbReference type="EMBL" id="OC935237">
    <property type="protein sequence ID" value="CAD7660497.1"/>
    <property type="molecule type" value="Genomic_DNA"/>
</dbReference>
<gene>
    <name evidence="14" type="ORF">ONB1V03_LOCUS17064</name>
</gene>
<evidence type="ECO:0000256" key="13">
    <source>
        <dbReference type="SAM" id="Phobius"/>
    </source>
</evidence>
<evidence type="ECO:0000256" key="4">
    <source>
        <dbReference type="ARBA" id="ARBA00005432"/>
    </source>
</evidence>
<comment type="pathway">
    <text evidence="3">Protein modification; protein glycosylation.</text>
</comment>
<dbReference type="PANTHER" id="PTHR21528">
    <property type="entry name" value="DEHYDRODOLICHYL DIPHOSPHATE SYNTHASE COMPLEX SUBUNIT NUS1"/>
    <property type="match status" value="1"/>
</dbReference>
<dbReference type="EMBL" id="CAJPVJ010020412">
    <property type="protein sequence ID" value="CAG2177635.1"/>
    <property type="molecule type" value="Genomic_DNA"/>
</dbReference>
<comment type="catalytic activity">
    <reaction evidence="12">
        <text>n isopentenyl diphosphate + (2E,6E)-farnesyl diphosphate = a di-trans,poly-cis-polyprenyl diphosphate + n diphosphate</text>
        <dbReference type="Rhea" id="RHEA:53008"/>
        <dbReference type="Rhea" id="RHEA-COMP:19494"/>
        <dbReference type="ChEBI" id="CHEBI:33019"/>
        <dbReference type="ChEBI" id="CHEBI:128769"/>
        <dbReference type="ChEBI" id="CHEBI:136960"/>
        <dbReference type="ChEBI" id="CHEBI:175763"/>
        <dbReference type="EC" id="2.5.1.87"/>
    </reaction>
</comment>
<dbReference type="GO" id="GO:1904423">
    <property type="term" value="C:dehydrodolichyl diphosphate synthase complex"/>
    <property type="evidence" value="ECO:0007669"/>
    <property type="project" value="InterPro"/>
</dbReference>
<evidence type="ECO:0000313" key="15">
    <source>
        <dbReference type="Proteomes" id="UP000728032"/>
    </source>
</evidence>
<dbReference type="AlphaFoldDB" id="A0A7R9MHU5"/>